<dbReference type="Proteomes" id="UP001178507">
    <property type="component" value="Unassembled WGS sequence"/>
</dbReference>
<name>A0AA36HJA0_9DINO</name>
<accession>A0AA36HJA0</accession>
<dbReference type="AlphaFoldDB" id="A0AA36HJA0"/>
<proteinExistence type="predicted"/>
<protein>
    <submittedName>
        <fullName evidence="1">Uncharacterized protein</fullName>
    </submittedName>
</protein>
<sequence length="402" mass="43163">MLRLAILPLAAALKMKDERCNEFACGSGWVAKMGGATLPGASNEACCERTCALFMCGPGYLPNKVYAKNVAQNDQLCCDKTCGKNFECDAGWAPLSSKEDLAGTKTEECCAPTCSLFECPEGWAANEGNATWIANDTASCCKPLCSVHTCGKGWKPDPDRQQSGGDTDAECCTQECALFDHLCPVNTAVKVERRCEQGRTTDQCCDALCSGYSCTEGWVANATAMGEFGTSPEECCTATCARFSCDPADAWLQKDRQKALNLVGSDPKTCCEPACRRYTCSPGWLPKSGVESLSKTGDEDCCVKSCQGYSCSAGLVPKKNSSESALLPGHDDDACCEPPVCHEIRNMTLAAGGCHAVSQDDCEKHYYKFDTASKTKVVECSYDAKLQICRNRGNETTGCHFD</sequence>
<evidence type="ECO:0000313" key="2">
    <source>
        <dbReference type="Proteomes" id="UP001178507"/>
    </source>
</evidence>
<dbReference type="EMBL" id="CAUJNA010000002">
    <property type="protein sequence ID" value="CAJ1370137.1"/>
    <property type="molecule type" value="Genomic_DNA"/>
</dbReference>
<keyword evidence="2" id="KW-1185">Reference proteome</keyword>
<gene>
    <name evidence="1" type="ORF">EVOR1521_LOCUS778</name>
</gene>
<comment type="caution">
    <text evidence="1">The sequence shown here is derived from an EMBL/GenBank/DDBJ whole genome shotgun (WGS) entry which is preliminary data.</text>
</comment>
<reference evidence="1" key="1">
    <citation type="submission" date="2023-08" db="EMBL/GenBank/DDBJ databases">
        <authorList>
            <person name="Chen Y."/>
            <person name="Shah S."/>
            <person name="Dougan E. K."/>
            <person name="Thang M."/>
            <person name="Chan C."/>
        </authorList>
    </citation>
    <scope>NUCLEOTIDE SEQUENCE</scope>
</reference>
<evidence type="ECO:0000313" key="1">
    <source>
        <dbReference type="EMBL" id="CAJ1370137.1"/>
    </source>
</evidence>
<organism evidence="1 2">
    <name type="scientific">Effrenium voratum</name>
    <dbReference type="NCBI Taxonomy" id="2562239"/>
    <lineage>
        <taxon>Eukaryota</taxon>
        <taxon>Sar</taxon>
        <taxon>Alveolata</taxon>
        <taxon>Dinophyceae</taxon>
        <taxon>Suessiales</taxon>
        <taxon>Symbiodiniaceae</taxon>
        <taxon>Effrenium</taxon>
    </lineage>
</organism>